<proteinExistence type="inferred from homology"/>
<evidence type="ECO:0000256" key="3">
    <source>
        <dbReference type="ARBA" id="ARBA00022475"/>
    </source>
</evidence>
<comment type="caution">
    <text evidence="12">The sequence shown here is derived from an EMBL/GenBank/DDBJ whole genome shotgun (WGS) entry which is preliminary data.</text>
</comment>
<dbReference type="InterPro" id="IPR038550">
    <property type="entry name" value="GPCR_3_9-Cys_sf"/>
</dbReference>
<dbReference type="InterPro" id="IPR050726">
    <property type="entry name" value="mGluR"/>
</dbReference>
<evidence type="ECO:0000256" key="6">
    <source>
        <dbReference type="ARBA" id="ARBA00023040"/>
    </source>
</evidence>
<dbReference type="InterPro" id="IPR017979">
    <property type="entry name" value="GPCR_3_CS"/>
</dbReference>
<dbReference type="Pfam" id="PF07562">
    <property type="entry name" value="NCD3G"/>
    <property type="match status" value="1"/>
</dbReference>
<dbReference type="PROSITE" id="PS00980">
    <property type="entry name" value="G_PROTEIN_RECEP_F3_2"/>
    <property type="match status" value="1"/>
</dbReference>
<evidence type="ECO:0000256" key="1">
    <source>
        <dbReference type="ARBA" id="ARBA00004651"/>
    </source>
</evidence>
<evidence type="ECO:0000256" key="5">
    <source>
        <dbReference type="ARBA" id="ARBA00022989"/>
    </source>
</evidence>
<evidence type="ECO:0000256" key="10">
    <source>
        <dbReference type="ARBA" id="ARBA00023224"/>
    </source>
</evidence>
<dbReference type="OrthoDB" id="425344at2759"/>
<keyword evidence="3" id="KW-1003">Cell membrane</keyword>
<dbReference type="GO" id="GO:0004930">
    <property type="term" value="F:G protein-coupled receptor activity"/>
    <property type="evidence" value="ECO:0007669"/>
    <property type="project" value="UniProtKB-KW"/>
</dbReference>
<evidence type="ECO:0000313" key="12">
    <source>
        <dbReference type="EMBL" id="CAD5124654.1"/>
    </source>
</evidence>
<comment type="subcellular location">
    <subcellularLocation>
        <location evidence="1">Cell membrane</location>
        <topology evidence="1">Multi-pass membrane protein</topology>
    </subcellularLocation>
</comment>
<evidence type="ECO:0000256" key="4">
    <source>
        <dbReference type="ARBA" id="ARBA00022692"/>
    </source>
</evidence>
<dbReference type="AlphaFoldDB" id="A0A7I8W963"/>
<organism evidence="12 13">
    <name type="scientific">Dimorphilus gyrociliatus</name>
    <dbReference type="NCBI Taxonomy" id="2664684"/>
    <lineage>
        <taxon>Eukaryota</taxon>
        <taxon>Metazoa</taxon>
        <taxon>Spiralia</taxon>
        <taxon>Lophotrochozoa</taxon>
        <taxon>Annelida</taxon>
        <taxon>Polychaeta</taxon>
        <taxon>Polychaeta incertae sedis</taxon>
        <taxon>Dinophilidae</taxon>
        <taxon>Dimorphilus</taxon>
    </lineage>
</organism>
<evidence type="ECO:0000256" key="7">
    <source>
        <dbReference type="ARBA" id="ARBA00023136"/>
    </source>
</evidence>
<keyword evidence="8" id="KW-0675">Receptor</keyword>
<keyword evidence="13" id="KW-1185">Reference proteome</keyword>
<evidence type="ECO:0000259" key="11">
    <source>
        <dbReference type="Pfam" id="PF07562"/>
    </source>
</evidence>
<keyword evidence="9" id="KW-0325">Glycoprotein</keyword>
<dbReference type="EMBL" id="CAJFCJ010000022">
    <property type="protein sequence ID" value="CAD5124654.1"/>
    <property type="molecule type" value="Genomic_DNA"/>
</dbReference>
<keyword evidence="5" id="KW-1133">Transmembrane helix</keyword>
<dbReference type="PANTHER" id="PTHR24060">
    <property type="entry name" value="METABOTROPIC GLUTAMATE RECEPTOR"/>
    <property type="match status" value="1"/>
</dbReference>
<comment type="similarity">
    <text evidence="2">Belongs to the G-protein coupled receptor 3 family.</text>
</comment>
<keyword evidence="10" id="KW-0807">Transducer</keyword>
<gene>
    <name evidence="12" type="ORF">DGYR_LOCUS12165</name>
</gene>
<reference evidence="12 13" key="1">
    <citation type="submission" date="2020-08" db="EMBL/GenBank/DDBJ databases">
        <authorList>
            <person name="Hejnol A."/>
        </authorList>
    </citation>
    <scope>NUCLEOTIDE SEQUENCE [LARGE SCALE GENOMIC DNA]</scope>
</reference>
<keyword evidence="7" id="KW-0472">Membrane</keyword>
<keyword evidence="4" id="KW-0812">Transmembrane</keyword>
<evidence type="ECO:0000256" key="8">
    <source>
        <dbReference type="ARBA" id="ARBA00023170"/>
    </source>
</evidence>
<dbReference type="Proteomes" id="UP000549394">
    <property type="component" value="Unassembled WGS sequence"/>
</dbReference>
<dbReference type="FunFam" id="2.10.50.30:FF:000001">
    <property type="entry name" value="metabotropic glutamate receptor 1"/>
    <property type="match status" value="1"/>
</dbReference>
<protein>
    <recommendedName>
        <fullName evidence="11">GPCR family 3 nine cysteines domain-containing protein</fullName>
    </recommendedName>
</protein>
<keyword evidence="6" id="KW-0297">G-protein coupled receptor</keyword>
<feature type="domain" description="GPCR family 3 nine cysteines" evidence="11">
    <location>
        <begin position="40"/>
        <end position="90"/>
    </location>
</feature>
<dbReference type="Gene3D" id="2.10.50.30">
    <property type="entry name" value="GPCR, family 3, nine cysteines domain"/>
    <property type="match status" value="1"/>
</dbReference>
<evidence type="ECO:0000313" key="13">
    <source>
        <dbReference type="Proteomes" id="UP000549394"/>
    </source>
</evidence>
<dbReference type="InterPro" id="IPR011500">
    <property type="entry name" value="GPCR_3_9-Cys_dom"/>
</dbReference>
<sequence>MNYRRNTETDKYEYVAVGEWTNGLTIRKDDIRWLDGRVEVPVSICSPPCKVGEIKRMRDRSCCWICTPCKDFEYTVDEVTCEDCGEGRWPNEEKSSCYDLPVIAHERTNKNI</sequence>
<evidence type="ECO:0000256" key="2">
    <source>
        <dbReference type="ARBA" id="ARBA00007242"/>
    </source>
</evidence>
<accession>A0A7I8W963</accession>
<dbReference type="GO" id="GO:0005886">
    <property type="term" value="C:plasma membrane"/>
    <property type="evidence" value="ECO:0007669"/>
    <property type="project" value="UniProtKB-SubCell"/>
</dbReference>
<name>A0A7I8W963_9ANNE</name>
<evidence type="ECO:0000256" key="9">
    <source>
        <dbReference type="ARBA" id="ARBA00023180"/>
    </source>
</evidence>